<dbReference type="eggNOG" id="ENOG502ZB6Z">
    <property type="taxonomic scope" value="Bacteria"/>
</dbReference>
<dbReference type="InterPro" id="IPR021679">
    <property type="entry name" value="Toxin_endonuclease_YhaV"/>
</dbReference>
<protein>
    <submittedName>
        <fullName evidence="1">Conserved uncharacterized protein</fullName>
    </submittedName>
</protein>
<gene>
    <name evidence="1" type="ordered locus">EbC_28570</name>
</gene>
<proteinExistence type="predicted"/>
<sequence length="162" mass="19303">MEYLEINGWKFYFHSCFLTQLAELQNKVLALKKKDPQGYHKKKETKLLAAIEQIITRVIPANPLDSHFRQGNTLGQDYRHWYRVKFLQQFRLFFRFSVPHRTIIIGWVNDFGMLRAYGSKTDAYRVFERMLKSGEPPDDWDALLKHCQTDARVINSDISRKY</sequence>
<evidence type="ECO:0000313" key="2">
    <source>
        <dbReference type="Proteomes" id="UP000008793"/>
    </source>
</evidence>
<dbReference type="HOGENOM" id="CLU_137758_0_0_6"/>
<accession>D8MU81</accession>
<evidence type="ECO:0000313" key="1">
    <source>
        <dbReference type="EMBL" id="CAX60388.1"/>
    </source>
</evidence>
<dbReference type="STRING" id="634500.EbC_28570"/>
<name>D8MU81_ERWBE</name>
<dbReference type="EMBL" id="FP236843">
    <property type="protein sequence ID" value="CAX60388.1"/>
    <property type="molecule type" value="Genomic_DNA"/>
</dbReference>
<dbReference type="GeneID" id="90512836"/>
<organism evidence="2">
    <name type="scientific">Erwinia billingiae (strain Eb661)</name>
    <dbReference type="NCBI Taxonomy" id="634500"/>
    <lineage>
        <taxon>Bacteria</taxon>
        <taxon>Pseudomonadati</taxon>
        <taxon>Pseudomonadota</taxon>
        <taxon>Gammaproteobacteria</taxon>
        <taxon>Enterobacterales</taxon>
        <taxon>Erwiniaceae</taxon>
        <taxon>Erwinia</taxon>
    </lineage>
</organism>
<reference evidence="1 2" key="1">
    <citation type="journal article" date="2010" name="BMC Genomics">
        <title>Genome comparison of the epiphytic bacteria Erwinia billingiae and E. tasmaniensis with the pear pathogen E. pyrifoliae.</title>
        <authorList>
            <person name="Kube M."/>
            <person name="Migdoll A.M."/>
            <person name="Gehring I."/>
            <person name="Heitmann K."/>
            <person name="Mayer Y."/>
            <person name="Kuhl H."/>
            <person name="Knaust F."/>
            <person name="Geider K."/>
            <person name="Reinhardt R."/>
        </authorList>
    </citation>
    <scope>NUCLEOTIDE SEQUENCE [LARGE SCALE GENOMIC DNA]</scope>
    <source>
        <strain evidence="1 2">Eb661</strain>
    </source>
</reference>
<dbReference type="Pfam" id="PF11663">
    <property type="entry name" value="Toxin_YhaV"/>
    <property type="match status" value="1"/>
</dbReference>
<dbReference type="RefSeq" id="WP_013202873.1">
    <property type="nucleotide sequence ID" value="NC_014306.1"/>
</dbReference>
<dbReference type="Proteomes" id="UP000008793">
    <property type="component" value="Chromosome"/>
</dbReference>
<dbReference type="GO" id="GO:0110001">
    <property type="term" value="C:toxin-antitoxin complex"/>
    <property type="evidence" value="ECO:0007669"/>
    <property type="project" value="InterPro"/>
</dbReference>
<keyword evidence="2" id="KW-1185">Reference proteome</keyword>
<dbReference type="KEGG" id="ebi:EbC_28570"/>
<dbReference type="GO" id="GO:0004540">
    <property type="term" value="F:RNA nuclease activity"/>
    <property type="evidence" value="ECO:0007669"/>
    <property type="project" value="InterPro"/>
</dbReference>
<dbReference type="AlphaFoldDB" id="D8MU81"/>